<keyword evidence="3" id="KW-1185">Reference proteome</keyword>
<dbReference type="AlphaFoldDB" id="A0A5C6EPW2"/>
<organism evidence="2 3">
    <name type="scientific">Rubripirellula tenax</name>
    <dbReference type="NCBI Taxonomy" id="2528015"/>
    <lineage>
        <taxon>Bacteria</taxon>
        <taxon>Pseudomonadati</taxon>
        <taxon>Planctomycetota</taxon>
        <taxon>Planctomycetia</taxon>
        <taxon>Pirellulales</taxon>
        <taxon>Pirellulaceae</taxon>
        <taxon>Rubripirellula</taxon>
    </lineage>
</organism>
<evidence type="ECO:0008006" key="4">
    <source>
        <dbReference type="Google" id="ProtNLM"/>
    </source>
</evidence>
<gene>
    <name evidence="2" type="ORF">Poly51_39480</name>
</gene>
<reference evidence="2 3" key="1">
    <citation type="submission" date="2019-02" db="EMBL/GenBank/DDBJ databases">
        <title>Deep-cultivation of Planctomycetes and their phenomic and genomic characterization uncovers novel biology.</title>
        <authorList>
            <person name="Wiegand S."/>
            <person name="Jogler M."/>
            <person name="Boedeker C."/>
            <person name="Pinto D."/>
            <person name="Vollmers J."/>
            <person name="Rivas-Marin E."/>
            <person name="Kohn T."/>
            <person name="Peeters S.H."/>
            <person name="Heuer A."/>
            <person name="Rast P."/>
            <person name="Oberbeckmann S."/>
            <person name="Bunk B."/>
            <person name="Jeske O."/>
            <person name="Meyerdierks A."/>
            <person name="Storesund J.E."/>
            <person name="Kallscheuer N."/>
            <person name="Luecker S."/>
            <person name="Lage O.M."/>
            <person name="Pohl T."/>
            <person name="Merkel B.J."/>
            <person name="Hornburger P."/>
            <person name="Mueller R.-W."/>
            <person name="Bruemmer F."/>
            <person name="Labrenz M."/>
            <person name="Spormann A.M."/>
            <person name="Op Den Camp H."/>
            <person name="Overmann J."/>
            <person name="Amann R."/>
            <person name="Jetten M.S.M."/>
            <person name="Mascher T."/>
            <person name="Medema M.H."/>
            <person name="Devos D.P."/>
            <person name="Kaster A.-K."/>
            <person name="Ovreas L."/>
            <person name="Rohde M."/>
            <person name="Galperin M.Y."/>
            <person name="Jogler C."/>
        </authorList>
    </citation>
    <scope>NUCLEOTIDE SEQUENCE [LARGE SCALE GENOMIC DNA]</scope>
    <source>
        <strain evidence="2 3">Poly51</strain>
    </source>
</reference>
<keyword evidence="1" id="KW-0732">Signal</keyword>
<accession>A0A5C6EPW2</accession>
<name>A0A5C6EPW2_9BACT</name>
<feature type="chain" id="PRO_5023002512" description="Secreted protein" evidence="1">
    <location>
        <begin position="26"/>
        <end position="162"/>
    </location>
</feature>
<proteinExistence type="predicted"/>
<dbReference type="Proteomes" id="UP000318288">
    <property type="component" value="Unassembled WGS sequence"/>
</dbReference>
<protein>
    <recommendedName>
        <fullName evidence="4">Secreted protein</fullName>
    </recommendedName>
</protein>
<feature type="signal peptide" evidence="1">
    <location>
        <begin position="1"/>
        <end position="25"/>
    </location>
</feature>
<comment type="caution">
    <text evidence="2">The sequence shown here is derived from an EMBL/GenBank/DDBJ whole genome shotgun (WGS) entry which is preliminary data.</text>
</comment>
<dbReference type="EMBL" id="SJPW01000005">
    <property type="protein sequence ID" value="TWU50655.1"/>
    <property type="molecule type" value="Genomic_DNA"/>
</dbReference>
<evidence type="ECO:0000256" key="1">
    <source>
        <dbReference type="SAM" id="SignalP"/>
    </source>
</evidence>
<dbReference type="RefSeq" id="WP_186775665.1">
    <property type="nucleotide sequence ID" value="NZ_SJPW01000005.1"/>
</dbReference>
<evidence type="ECO:0000313" key="3">
    <source>
        <dbReference type="Proteomes" id="UP000318288"/>
    </source>
</evidence>
<sequence length="162" mass="17387" precursor="true">MIHRTIRIAVTLCLIIATMIQPMSASGGTCADQESEQKLMCQGCGCCEVAQSSEKCSCCSHAASDSVPRCEAPQESGEPAIVSVSTEEKTAISDCTCGLTVPPMNRANPRDQLVRELTLRLAALEFVVLEDDNPLAAAPRAIDARSGSRADFSQRILCVWRI</sequence>
<evidence type="ECO:0000313" key="2">
    <source>
        <dbReference type="EMBL" id="TWU50655.1"/>
    </source>
</evidence>